<organism evidence="1 2">
    <name type="scientific">Piscinibacter koreensis</name>
    <dbReference type="NCBI Taxonomy" id="2742824"/>
    <lineage>
        <taxon>Bacteria</taxon>
        <taxon>Pseudomonadati</taxon>
        <taxon>Pseudomonadota</taxon>
        <taxon>Betaproteobacteria</taxon>
        <taxon>Burkholderiales</taxon>
        <taxon>Sphaerotilaceae</taxon>
        <taxon>Piscinibacter</taxon>
    </lineage>
</organism>
<evidence type="ECO:0000313" key="1">
    <source>
        <dbReference type="EMBL" id="NUZ05998.1"/>
    </source>
</evidence>
<evidence type="ECO:0000313" key="2">
    <source>
        <dbReference type="Proteomes" id="UP000529637"/>
    </source>
</evidence>
<proteinExistence type="predicted"/>
<accession>A0A7Y6NMM2</accession>
<reference evidence="1 2" key="1">
    <citation type="submission" date="2020-06" db="EMBL/GenBank/DDBJ databases">
        <title>Schlegella sp. ID0723 isolated from air conditioner.</title>
        <authorList>
            <person name="Kim D.Y."/>
            <person name="Kim D.-U."/>
        </authorList>
    </citation>
    <scope>NUCLEOTIDE SEQUENCE [LARGE SCALE GENOMIC DNA]</scope>
    <source>
        <strain evidence="1 2">ID0723</strain>
    </source>
</reference>
<dbReference type="Proteomes" id="UP000529637">
    <property type="component" value="Unassembled WGS sequence"/>
</dbReference>
<dbReference type="EMBL" id="JABWMJ010000004">
    <property type="protein sequence ID" value="NUZ05998.1"/>
    <property type="molecule type" value="Genomic_DNA"/>
</dbReference>
<dbReference type="AlphaFoldDB" id="A0A7Y6NMM2"/>
<dbReference type="RefSeq" id="WP_176068562.1">
    <property type="nucleotide sequence ID" value="NZ_JABWMJ010000004.1"/>
</dbReference>
<name>A0A7Y6NMM2_9BURK</name>
<comment type="caution">
    <text evidence="1">The sequence shown here is derived from an EMBL/GenBank/DDBJ whole genome shotgun (WGS) entry which is preliminary data.</text>
</comment>
<protein>
    <submittedName>
        <fullName evidence="1">Uncharacterized protein</fullName>
    </submittedName>
</protein>
<sequence length="55" mass="5595">MNTPSINVMVPPAVRAPRGAAWAASAAVWLAGKLGAKSARASHTAFVDPARPAAR</sequence>
<keyword evidence="2" id="KW-1185">Reference proteome</keyword>
<gene>
    <name evidence="1" type="ORF">HQN59_09505</name>
</gene>